<evidence type="ECO:0000313" key="1">
    <source>
        <dbReference type="EMBL" id="EKC25573.1"/>
    </source>
</evidence>
<reference evidence="1" key="1">
    <citation type="journal article" date="2012" name="Nature">
        <title>The oyster genome reveals stress adaptation and complexity of shell formation.</title>
        <authorList>
            <person name="Zhang G."/>
            <person name="Fang X."/>
            <person name="Guo X."/>
            <person name="Li L."/>
            <person name="Luo R."/>
            <person name="Xu F."/>
            <person name="Yang P."/>
            <person name="Zhang L."/>
            <person name="Wang X."/>
            <person name="Qi H."/>
            <person name="Xiong Z."/>
            <person name="Que H."/>
            <person name="Xie Y."/>
            <person name="Holland P.W."/>
            <person name="Paps J."/>
            <person name="Zhu Y."/>
            <person name="Wu F."/>
            <person name="Chen Y."/>
            <person name="Wang J."/>
            <person name="Peng C."/>
            <person name="Meng J."/>
            <person name="Yang L."/>
            <person name="Liu J."/>
            <person name="Wen B."/>
            <person name="Zhang N."/>
            <person name="Huang Z."/>
            <person name="Zhu Q."/>
            <person name="Feng Y."/>
            <person name="Mount A."/>
            <person name="Hedgecock D."/>
            <person name="Xu Z."/>
            <person name="Liu Y."/>
            <person name="Domazet-Loso T."/>
            <person name="Du Y."/>
            <person name="Sun X."/>
            <person name="Zhang S."/>
            <person name="Liu B."/>
            <person name="Cheng P."/>
            <person name="Jiang X."/>
            <person name="Li J."/>
            <person name="Fan D."/>
            <person name="Wang W."/>
            <person name="Fu W."/>
            <person name="Wang T."/>
            <person name="Wang B."/>
            <person name="Zhang J."/>
            <person name="Peng Z."/>
            <person name="Li Y."/>
            <person name="Li N."/>
            <person name="Wang J."/>
            <person name="Chen M."/>
            <person name="He Y."/>
            <person name="Tan F."/>
            <person name="Song X."/>
            <person name="Zheng Q."/>
            <person name="Huang R."/>
            <person name="Yang H."/>
            <person name="Du X."/>
            <person name="Chen L."/>
            <person name="Yang M."/>
            <person name="Gaffney P.M."/>
            <person name="Wang S."/>
            <person name="Luo L."/>
            <person name="She Z."/>
            <person name="Ming Y."/>
            <person name="Huang W."/>
            <person name="Zhang S."/>
            <person name="Huang B."/>
            <person name="Zhang Y."/>
            <person name="Qu T."/>
            <person name="Ni P."/>
            <person name="Miao G."/>
            <person name="Wang J."/>
            <person name="Wang Q."/>
            <person name="Steinberg C.E."/>
            <person name="Wang H."/>
            <person name="Li N."/>
            <person name="Qian L."/>
            <person name="Zhang G."/>
            <person name="Li Y."/>
            <person name="Yang H."/>
            <person name="Liu X."/>
            <person name="Wang J."/>
            <person name="Yin Y."/>
            <person name="Wang J."/>
        </authorList>
    </citation>
    <scope>NUCLEOTIDE SEQUENCE [LARGE SCALE GENOMIC DNA]</scope>
    <source>
        <strain evidence="1">05x7-T-G4-1.051#20</strain>
    </source>
</reference>
<proteinExistence type="predicted"/>
<protein>
    <submittedName>
        <fullName evidence="1">Uncharacterized protein</fullName>
    </submittedName>
</protein>
<organism evidence="1">
    <name type="scientific">Magallana gigas</name>
    <name type="common">Pacific oyster</name>
    <name type="synonym">Crassostrea gigas</name>
    <dbReference type="NCBI Taxonomy" id="29159"/>
    <lineage>
        <taxon>Eukaryota</taxon>
        <taxon>Metazoa</taxon>
        <taxon>Spiralia</taxon>
        <taxon>Lophotrochozoa</taxon>
        <taxon>Mollusca</taxon>
        <taxon>Bivalvia</taxon>
        <taxon>Autobranchia</taxon>
        <taxon>Pteriomorphia</taxon>
        <taxon>Ostreida</taxon>
        <taxon>Ostreoidea</taxon>
        <taxon>Ostreidae</taxon>
        <taxon>Magallana</taxon>
    </lineage>
</organism>
<dbReference type="AlphaFoldDB" id="K1PV48"/>
<gene>
    <name evidence="1" type="ORF">CGI_10016043</name>
</gene>
<accession>K1PV48</accession>
<dbReference type="EMBL" id="JH816736">
    <property type="protein sequence ID" value="EKC25573.1"/>
    <property type="molecule type" value="Genomic_DNA"/>
</dbReference>
<dbReference type="InParanoid" id="K1PV48"/>
<dbReference type="HOGENOM" id="CLU_2640506_0_0_1"/>
<sequence length="77" mass="9137">MVNSHDSSHPRPRVIHQDWDISSLSTQGPRLARYAPFACWYFVNPQTFQSRARTIRKCHRKEWDSLLTEVFIAFSCR</sequence>
<name>K1PV48_MAGGI</name>